<dbReference type="PROSITE" id="PS51257">
    <property type="entry name" value="PROKAR_LIPOPROTEIN"/>
    <property type="match status" value="1"/>
</dbReference>
<evidence type="ECO:0000313" key="1">
    <source>
        <dbReference type="EMBL" id="MFC6440236.1"/>
    </source>
</evidence>
<dbReference type="EMBL" id="JBHSUS010000001">
    <property type="protein sequence ID" value="MFC6440236.1"/>
    <property type="molecule type" value="Genomic_DNA"/>
</dbReference>
<gene>
    <name evidence="1" type="ORF">ACFP85_08760</name>
</gene>
<dbReference type="RefSeq" id="WP_131258039.1">
    <property type="nucleotide sequence ID" value="NZ_JBHSUS010000001.1"/>
</dbReference>
<proteinExistence type="predicted"/>
<comment type="caution">
    <text evidence="1">The sequence shown here is derived from an EMBL/GenBank/DDBJ whole genome shotgun (WGS) entry which is preliminary data.</text>
</comment>
<protein>
    <submittedName>
        <fullName evidence="1">Uncharacterized protein</fullName>
    </submittedName>
</protein>
<keyword evidence="2" id="KW-1185">Reference proteome</keyword>
<organism evidence="1 2">
    <name type="scientific">Pseudobowmanella zhangzhouensis</name>
    <dbReference type="NCBI Taxonomy" id="1537679"/>
    <lineage>
        <taxon>Bacteria</taxon>
        <taxon>Pseudomonadati</taxon>
        <taxon>Pseudomonadota</taxon>
        <taxon>Gammaproteobacteria</taxon>
        <taxon>Alteromonadales</taxon>
        <taxon>Alteromonadaceae</taxon>
    </lineage>
</organism>
<accession>A0ABW1XJ49</accession>
<evidence type="ECO:0000313" key="2">
    <source>
        <dbReference type="Proteomes" id="UP001596364"/>
    </source>
</evidence>
<reference evidence="2" key="1">
    <citation type="journal article" date="2019" name="Int. J. Syst. Evol. Microbiol.">
        <title>The Global Catalogue of Microorganisms (GCM) 10K type strain sequencing project: providing services to taxonomists for standard genome sequencing and annotation.</title>
        <authorList>
            <consortium name="The Broad Institute Genomics Platform"/>
            <consortium name="The Broad Institute Genome Sequencing Center for Infectious Disease"/>
            <person name="Wu L."/>
            <person name="Ma J."/>
        </authorList>
    </citation>
    <scope>NUCLEOTIDE SEQUENCE [LARGE SCALE GENOMIC DNA]</scope>
    <source>
        <strain evidence="2">CGMCC 1.16031</strain>
    </source>
</reference>
<dbReference type="Proteomes" id="UP001596364">
    <property type="component" value="Unassembled WGS sequence"/>
</dbReference>
<name>A0ABW1XJ49_9ALTE</name>
<sequence>MMRNKLLGVISGLGLFAVLTGCISTVAPYDEKGAEQIVEVAAAVDTFYADMLATPAPERVYSQWEPRYREITVALRMLVMRNQIRPMNSESIAISEQILQFFERYQQRHKDNWARYILFDDDPQKLAADAVYKDALLGNHRQRFFRLFIAMALSEEAKKSFNPQQG</sequence>